<dbReference type="SUPFAM" id="SSF52335">
    <property type="entry name" value="Methylglyoxal synthase-like"/>
    <property type="match status" value="1"/>
</dbReference>
<dbReference type="InterPro" id="IPR005483">
    <property type="entry name" value="CPSase_dom"/>
</dbReference>
<evidence type="ECO:0000256" key="14">
    <source>
        <dbReference type="ARBA" id="ARBA00022975"/>
    </source>
</evidence>
<evidence type="ECO:0000256" key="4">
    <source>
        <dbReference type="ARBA" id="ARBA00009799"/>
    </source>
</evidence>
<dbReference type="PROSITE" id="PS00866">
    <property type="entry name" value="CPSASE_1"/>
    <property type="match status" value="2"/>
</dbReference>
<comment type="caution">
    <text evidence="26">The sequence shown here is derived from an EMBL/GenBank/DDBJ whole genome shotgun (WGS) entry which is preliminary data.</text>
</comment>
<dbReference type="PRINTS" id="PR00098">
    <property type="entry name" value="CPSASE"/>
</dbReference>
<evidence type="ECO:0000256" key="3">
    <source>
        <dbReference type="ARBA" id="ARBA00005077"/>
    </source>
</evidence>
<comment type="function">
    <text evidence="19">Large subunit of the glutamine-dependent carbamoyl phosphate synthetase (CPSase). CPSase catalyzes the formation of carbamoyl phosphate from the ammonia moiety of glutamine, carbonate, and phosphate donated by ATP, constituting the first step of 2 biosynthetic pathways, one leading to arginine and/or urea and the other to pyrimidine nucleotides. The large subunit (synthetase) binds the substrates ammonia (free or transferred from glutamine from the small subunit), hydrogencarbonate and ATP and carries out an ATP-coupled ligase reaction, activating hydrogencarbonate by forming carboxy phosphate which reacts with ammonia to form carbamoyl phosphate.</text>
</comment>
<keyword evidence="7 26" id="KW-0436">Ligase</keyword>
<protein>
    <recommendedName>
        <fullName evidence="23">Carbamoyl phosphate synthase arginine-specific large chain, chloroplastic</fullName>
        <ecNumber evidence="16">6.3.4.16</ecNumber>
        <ecNumber evidence="5">6.3.5.5</ecNumber>
    </recommendedName>
    <alternativeName>
        <fullName evidence="22">Carbamoyl phosphate synthase pyrimidine-specific large chain</fullName>
    </alternativeName>
</protein>
<evidence type="ECO:0000256" key="23">
    <source>
        <dbReference type="ARBA" id="ARBA00074190"/>
    </source>
</evidence>
<dbReference type="FunFam" id="1.10.1030.10:FF:000002">
    <property type="entry name" value="Carbamoyl-phosphate synthase large chain"/>
    <property type="match status" value="1"/>
</dbReference>
<dbReference type="Gene3D" id="1.10.1030.10">
    <property type="entry name" value="Carbamoyl-phosphate synthetase, large subunit oligomerisation domain"/>
    <property type="match status" value="1"/>
</dbReference>
<comment type="pathway">
    <text evidence="2">Pyrimidine metabolism; UMP biosynthesis via de novo pathway; (S)-dihydroorotate from bicarbonate: step 1/3.</text>
</comment>
<dbReference type="EC" id="6.3.4.16" evidence="16"/>
<comment type="pathway">
    <text evidence="3">Amino-acid biosynthesis; L-arginine biosynthesis; carbamoyl phosphate from bicarbonate: step 1/1.</text>
</comment>
<keyword evidence="9" id="KW-0479">Metal-binding</keyword>
<dbReference type="Proteomes" id="UP000437748">
    <property type="component" value="Unassembled WGS sequence"/>
</dbReference>
<comment type="function">
    <text evidence="20">Small subunit of the glutamine-dependent carbamoyl phosphate synthetase (CPSase). CPSase catalyzes the formation of carbamoyl phosphate from the ammonia moiety of glutamine, carbonate, and phosphate donated by ATP, constituting the first step of the biosynthetic pathway leading to pyrimidine nucleotides. The large subunit (synthetase) binds the substrates ammonia (free or transferred from glutamine from the small subunit), hydrogencarbonate and ATP and carries out an ATP-coupled ligase reaction, activating hydrogencarbonate by forming carboxy phosphate which reacts with ammonia to form carbamoyl phosphate.</text>
</comment>
<dbReference type="OrthoDB" id="5287054at2"/>
<dbReference type="SUPFAM" id="SSF48108">
    <property type="entry name" value="Carbamoyl phosphate synthetase, large subunit connection domain"/>
    <property type="match status" value="1"/>
</dbReference>
<keyword evidence="8" id="KW-0028">Amino-acid biosynthesis</keyword>
<evidence type="ECO:0000256" key="24">
    <source>
        <dbReference type="PROSITE-ProRule" id="PRU00409"/>
    </source>
</evidence>
<dbReference type="Pfam" id="PF02787">
    <property type="entry name" value="CPSase_L_D3"/>
    <property type="match status" value="1"/>
</dbReference>
<keyword evidence="10" id="KW-0677">Repeat</keyword>
<name>A0A6N6VUT2_9BACT</name>
<dbReference type="FunFam" id="3.40.50.20:FF:000001">
    <property type="entry name" value="Carbamoyl-phosphate synthase large chain"/>
    <property type="match status" value="2"/>
</dbReference>
<dbReference type="InterPro" id="IPR005480">
    <property type="entry name" value="CPSase_lsu_oligo"/>
</dbReference>
<dbReference type="Pfam" id="PF02786">
    <property type="entry name" value="CPSase_L_D2"/>
    <property type="match status" value="2"/>
</dbReference>
<dbReference type="NCBIfam" id="NF003671">
    <property type="entry name" value="PRK05294.1"/>
    <property type="match status" value="1"/>
</dbReference>
<dbReference type="InterPro" id="IPR036897">
    <property type="entry name" value="CarbamoylP_synth_lsu_oligo_sf"/>
</dbReference>
<accession>A0A6N6VUT2</accession>
<dbReference type="SMART" id="SM01096">
    <property type="entry name" value="CPSase_L_D3"/>
    <property type="match status" value="1"/>
</dbReference>
<comment type="similarity">
    <text evidence="4">Belongs to the CarB family.</text>
</comment>
<evidence type="ECO:0000256" key="2">
    <source>
        <dbReference type="ARBA" id="ARBA00004812"/>
    </source>
</evidence>
<dbReference type="FunFam" id="3.30.470.20:FF:000026">
    <property type="entry name" value="Carbamoyl-phosphate synthase large chain"/>
    <property type="match status" value="1"/>
</dbReference>
<dbReference type="PROSITE" id="PS00867">
    <property type="entry name" value="CPSASE_2"/>
    <property type="match status" value="2"/>
</dbReference>
<comment type="cofactor">
    <cofactor evidence="1">
        <name>Mn(2+)</name>
        <dbReference type="ChEBI" id="CHEBI:29035"/>
    </cofactor>
</comment>
<evidence type="ECO:0000256" key="10">
    <source>
        <dbReference type="ARBA" id="ARBA00022737"/>
    </source>
</evidence>
<dbReference type="EC" id="6.3.5.5" evidence="5"/>
<dbReference type="InterPro" id="IPR013815">
    <property type="entry name" value="ATP_grasp_subdomain_1"/>
</dbReference>
<dbReference type="InterPro" id="IPR036914">
    <property type="entry name" value="MGS-like_dom_sf"/>
</dbReference>
<evidence type="ECO:0000256" key="21">
    <source>
        <dbReference type="ARBA" id="ARBA00062056"/>
    </source>
</evidence>
<keyword evidence="13" id="KW-0460">Magnesium</keyword>
<evidence type="ECO:0000313" key="27">
    <source>
        <dbReference type="Proteomes" id="UP000437748"/>
    </source>
</evidence>
<evidence type="ECO:0000256" key="18">
    <source>
        <dbReference type="ARBA" id="ARBA00048816"/>
    </source>
</evidence>
<gene>
    <name evidence="26" type="primary">carB</name>
    <name evidence="26" type="ORF">GCL60_13480</name>
</gene>
<evidence type="ECO:0000259" key="25">
    <source>
        <dbReference type="PROSITE" id="PS50975"/>
    </source>
</evidence>
<dbReference type="PANTHER" id="PTHR11405">
    <property type="entry name" value="CARBAMOYLTRANSFERASE FAMILY MEMBER"/>
    <property type="match status" value="1"/>
</dbReference>
<comment type="subunit">
    <text evidence="21">Composed of two chains; the small (or glutamine) chain promotes the hydrolysis of glutamine to ammonia, which is used by the large (or ammonia) chain to synthesize carbamoyl phosphate. Tetramer of heterodimers (alpha,beta)4.</text>
</comment>
<dbReference type="SUPFAM" id="SSF56059">
    <property type="entry name" value="Glutathione synthetase ATP-binding domain-like"/>
    <property type="match status" value="2"/>
</dbReference>
<dbReference type="GO" id="GO:0004087">
    <property type="term" value="F:carbamoyl-phosphate synthase (ammonia) activity"/>
    <property type="evidence" value="ECO:0007669"/>
    <property type="project" value="UniProtKB-EC"/>
</dbReference>
<dbReference type="PROSITE" id="PS51257">
    <property type="entry name" value="PROKAR_LIPOPROTEIN"/>
    <property type="match status" value="1"/>
</dbReference>
<sequence length="1042" mass="116378">MPKRNDINKILIIGSGPIQIGQGCEFDYSGTQACLALKDEGYEVVLINSNPATIMTDKETANKVYIEPLTIESITKIIEIEKPDAILPTMGGQVALNLFMDLYKSGILEEHNVKAIGVNPKTVDLAEDRREFKNLVTSMGYDVVRGDLVSNKTDAFKVAEELSYPLIIRASFTLGGTGGGIAFNSTQFEELVDAAFAASTHAEISIEESIIGWKEYELEVMRDKNGNFVVICGIENVNPMGVHTGDSITVAPCMTLTDREYQQLRNSSKRIFEEIGMETGGANIQYAIHPDTGRVVVIEMNPRVSRSSALVSKATGYPIARISAKLAVGLTLDEIKNEITKVTSAAFEPSIDYVVVKIPRWDFEKYKEADNRLGIQMKSVGEVLAFGCSFKDAFQKAWRSLEKNIDGWSRSKKEYSISELKILLKTPTPALFDYIKEAFYKDMDIEEIYSLTGVGKWFLYQLYDLYLLEKDLLKEKYPLSIDKLTRAKKDGFSNTQIAKLISTDKKLIEQQLNDFNIKPTFKMVDTCAGEFEAKTPYYFKTYETQNENRISNNKKIVILGSGPNRIGQGVEFDYSCVHAVKAAQELGFESILVNSNPETVSTDFYISDKLYMEPLIEEDVLDILNQEKPYGVFIQFGGQSPLKLAKCIEKAGYKILGTSFNSLELAEDRELFGKVLSKLNIKAPPFGTAKSIEEALKIANDISYPVLVRPSFVLGGRGMAVVYNKNQLLNYFEKALKIDTTKPVLIDKYLEGAIEFDIDLLCDGNDVYIPTVMEHIEEAGIHSGDSSCIIPSISAKEMHLNKIKEISKNLALELNTIGLMNIQIAIYQDEVYVLEVNPRSSRSIPFVSKATQVPMAKLGAYLCLGKKLNELVIQNEILNTEKYFIKVPVFPFQKFPNFTPILGPEMRSIGEIMSNANNLGELFAKGYISAGLNLNKDGHILLCANENYLSNLKENIGLISEISNKIILVQSKNNSDQNIINQIKNNQVLMVIAPYEDAFLENNNDYSFITKLAVQYKIPIASTIRSIEALIQAVLFLKRGSL</sequence>
<dbReference type="FunFam" id="3.30.470.20:FF:000007">
    <property type="entry name" value="Carbamoyl-phosphate synthase large chain"/>
    <property type="match status" value="1"/>
</dbReference>
<evidence type="ECO:0000256" key="17">
    <source>
        <dbReference type="ARBA" id="ARBA00047359"/>
    </source>
</evidence>
<dbReference type="GO" id="GO:0005737">
    <property type="term" value="C:cytoplasm"/>
    <property type="evidence" value="ECO:0007669"/>
    <property type="project" value="TreeGrafter"/>
</dbReference>
<comment type="catalytic activity">
    <reaction evidence="18">
        <text>hydrogencarbonate + L-glutamine + 2 ATP + H2O = carbamoyl phosphate + L-glutamate + 2 ADP + phosphate + 2 H(+)</text>
        <dbReference type="Rhea" id="RHEA:18633"/>
        <dbReference type="ChEBI" id="CHEBI:15377"/>
        <dbReference type="ChEBI" id="CHEBI:15378"/>
        <dbReference type="ChEBI" id="CHEBI:17544"/>
        <dbReference type="ChEBI" id="CHEBI:29985"/>
        <dbReference type="ChEBI" id="CHEBI:30616"/>
        <dbReference type="ChEBI" id="CHEBI:43474"/>
        <dbReference type="ChEBI" id="CHEBI:58228"/>
        <dbReference type="ChEBI" id="CHEBI:58359"/>
        <dbReference type="ChEBI" id="CHEBI:456216"/>
        <dbReference type="EC" id="6.3.5.5"/>
    </reaction>
</comment>
<dbReference type="GO" id="GO:0005524">
    <property type="term" value="F:ATP binding"/>
    <property type="evidence" value="ECO:0007669"/>
    <property type="project" value="UniProtKB-UniRule"/>
</dbReference>
<dbReference type="Pfam" id="PF25596">
    <property type="entry name" value="CPSase_L_D1"/>
    <property type="match status" value="2"/>
</dbReference>
<dbReference type="PROSITE" id="PS50975">
    <property type="entry name" value="ATP_GRASP"/>
    <property type="match status" value="2"/>
</dbReference>
<dbReference type="InterPro" id="IPR006275">
    <property type="entry name" value="CPSase_lsu"/>
</dbReference>
<dbReference type="Gene3D" id="3.40.50.20">
    <property type="match status" value="2"/>
</dbReference>
<dbReference type="Gene3D" id="3.30.470.20">
    <property type="entry name" value="ATP-grasp fold, B domain"/>
    <property type="match status" value="2"/>
</dbReference>
<organism evidence="26 27">
    <name type="scientific">Silvanigrella paludirubra</name>
    <dbReference type="NCBI Taxonomy" id="2499159"/>
    <lineage>
        <taxon>Bacteria</taxon>
        <taxon>Pseudomonadati</taxon>
        <taxon>Bdellovibrionota</taxon>
        <taxon>Oligoflexia</taxon>
        <taxon>Silvanigrellales</taxon>
        <taxon>Silvanigrellaceae</taxon>
        <taxon>Silvanigrella</taxon>
    </lineage>
</organism>
<dbReference type="PANTHER" id="PTHR11405:SF53">
    <property type="entry name" value="CARBAMOYL-PHOSPHATE SYNTHASE [AMMONIA], MITOCHONDRIAL"/>
    <property type="match status" value="1"/>
</dbReference>
<dbReference type="InterPro" id="IPR016185">
    <property type="entry name" value="PreATP-grasp_dom_sf"/>
</dbReference>
<dbReference type="AlphaFoldDB" id="A0A6N6VUT2"/>
<keyword evidence="15" id="KW-0464">Manganese</keyword>
<dbReference type="EMBL" id="WFLM01000005">
    <property type="protein sequence ID" value="KAB8036851.1"/>
    <property type="molecule type" value="Genomic_DNA"/>
</dbReference>
<dbReference type="GO" id="GO:0006541">
    <property type="term" value="P:glutamine metabolic process"/>
    <property type="evidence" value="ECO:0007669"/>
    <property type="project" value="TreeGrafter"/>
</dbReference>
<dbReference type="GO" id="GO:0006526">
    <property type="term" value="P:L-arginine biosynthetic process"/>
    <property type="evidence" value="ECO:0007669"/>
    <property type="project" value="UniProtKB-KW"/>
</dbReference>
<keyword evidence="27" id="KW-1185">Reference proteome</keyword>
<evidence type="ECO:0000256" key="13">
    <source>
        <dbReference type="ARBA" id="ARBA00022842"/>
    </source>
</evidence>
<evidence type="ECO:0000256" key="20">
    <source>
        <dbReference type="ARBA" id="ARBA00060037"/>
    </source>
</evidence>
<evidence type="ECO:0000256" key="15">
    <source>
        <dbReference type="ARBA" id="ARBA00023211"/>
    </source>
</evidence>
<feature type="domain" description="ATP-grasp" evidence="25">
    <location>
        <begin position="673"/>
        <end position="864"/>
    </location>
</feature>
<comment type="catalytic activity">
    <reaction evidence="17">
        <text>hydrogencarbonate + NH4(+) + 2 ATP = carbamoyl phosphate + 2 ADP + phosphate + 2 H(+)</text>
        <dbReference type="Rhea" id="RHEA:18029"/>
        <dbReference type="ChEBI" id="CHEBI:15378"/>
        <dbReference type="ChEBI" id="CHEBI:17544"/>
        <dbReference type="ChEBI" id="CHEBI:28938"/>
        <dbReference type="ChEBI" id="CHEBI:30616"/>
        <dbReference type="ChEBI" id="CHEBI:43474"/>
        <dbReference type="ChEBI" id="CHEBI:58228"/>
        <dbReference type="ChEBI" id="CHEBI:456216"/>
        <dbReference type="EC" id="6.3.4.16"/>
    </reaction>
</comment>
<feature type="domain" description="ATP-grasp" evidence="25">
    <location>
        <begin position="133"/>
        <end position="328"/>
    </location>
</feature>
<dbReference type="RefSeq" id="WP_153421266.1">
    <property type="nucleotide sequence ID" value="NZ_WFLM01000005.1"/>
</dbReference>
<dbReference type="NCBIfam" id="NF009455">
    <property type="entry name" value="PRK12815.1"/>
    <property type="match status" value="1"/>
</dbReference>
<dbReference type="GO" id="GO:0006221">
    <property type="term" value="P:pyrimidine nucleotide biosynthetic process"/>
    <property type="evidence" value="ECO:0007669"/>
    <property type="project" value="UniProtKB-KW"/>
</dbReference>
<dbReference type="Gene3D" id="3.30.1490.20">
    <property type="entry name" value="ATP-grasp fold, A domain"/>
    <property type="match status" value="1"/>
</dbReference>
<keyword evidence="14" id="KW-0665">Pyrimidine biosynthesis</keyword>
<evidence type="ECO:0000256" key="6">
    <source>
        <dbReference type="ARBA" id="ARBA00022571"/>
    </source>
</evidence>
<dbReference type="InterPro" id="IPR011761">
    <property type="entry name" value="ATP-grasp"/>
</dbReference>
<evidence type="ECO:0000313" key="26">
    <source>
        <dbReference type="EMBL" id="KAB8036851.1"/>
    </source>
</evidence>
<evidence type="ECO:0000256" key="19">
    <source>
        <dbReference type="ARBA" id="ARBA00057223"/>
    </source>
</evidence>
<evidence type="ECO:0000256" key="12">
    <source>
        <dbReference type="ARBA" id="ARBA00022840"/>
    </source>
</evidence>
<dbReference type="GO" id="GO:0004088">
    <property type="term" value="F:carbamoyl-phosphate synthase (glutamine-hydrolyzing) activity"/>
    <property type="evidence" value="ECO:0007669"/>
    <property type="project" value="UniProtKB-EC"/>
</dbReference>
<evidence type="ECO:0000256" key="9">
    <source>
        <dbReference type="ARBA" id="ARBA00022723"/>
    </source>
</evidence>
<evidence type="ECO:0000256" key="16">
    <source>
        <dbReference type="ARBA" id="ARBA00044063"/>
    </source>
</evidence>
<evidence type="ECO:0000256" key="22">
    <source>
        <dbReference type="ARBA" id="ARBA00069524"/>
    </source>
</evidence>
<evidence type="ECO:0000256" key="5">
    <source>
        <dbReference type="ARBA" id="ARBA00012738"/>
    </source>
</evidence>
<dbReference type="InterPro" id="IPR058047">
    <property type="entry name" value="CPSase_preATP-grasp"/>
</dbReference>
<dbReference type="GO" id="GO:0046872">
    <property type="term" value="F:metal ion binding"/>
    <property type="evidence" value="ECO:0007669"/>
    <property type="project" value="UniProtKB-KW"/>
</dbReference>
<evidence type="ECO:0000256" key="7">
    <source>
        <dbReference type="ARBA" id="ARBA00022598"/>
    </source>
</evidence>
<dbReference type="FunFam" id="3.30.1490.20:FF:000001">
    <property type="entry name" value="Carbamoyl-phosphate synthase large chain"/>
    <property type="match status" value="1"/>
</dbReference>
<evidence type="ECO:0000256" key="1">
    <source>
        <dbReference type="ARBA" id="ARBA00001936"/>
    </source>
</evidence>
<evidence type="ECO:0000256" key="11">
    <source>
        <dbReference type="ARBA" id="ARBA00022741"/>
    </source>
</evidence>
<dbReference type="SUPFAM" id="SSF52440">
    <property type="entry name" value="PreATP-grasp domain"/>
    <property type="match status" value="2"/>
</dbReference>
<dbReference type="NCBIfam" id="TIGR01369">
    <property type="entry name" value="CPSaseII_lrg"/>
    <property type="match status" value="1"/>
</dbReference>
<keyword evidence="6" id="KW-0055">Arginine biosynthesis</keyword>
<dbReference type="InterPro" id="IPR005479">
    <property type="entry name" value="CPAse_ATP-bd"/>
</dbReference>
<evidence type="ECO:0000256" key="8">
    <source>
        <dbReference type="ARBA" id="ARBA00022605"/>
    </source>
</evidence>
<proteinExistence type="inferred from homology"/>
<reference evidence="26 27" key="1">
    <citation type="submission" date="2019-10" db="EMBL/GenBank/DDBJ databases">
        <title>New species of Slilvanegrellaceae.</title>
        <authorList>
            <person name="Pitt A."/>
            <person name="Hahn M.W."/>
        </authorList>
    </citation>
    <scope>NUCLEOTIDE SEQUENCE [LARGE SCALE GENOMIC DNA]</scope>
    <source>
        <strain evidence="26 27">SP-Ram-0.45-NSY-1</strain>
    </source>
</reference>
<keyword evidence="11 24" id="KW-0547">Nucleotide-binding</keyword>
<keyword evidence="12 24" id="KW-0067">ATP-binding</keyword>